<dbReference type="KEGG" id="lins:G7067_04355"/>
<evidence type="ECO:0000313" key="4">
    <source>
        <dbReference type="Proteomes" id="UP000501387"/>
    </source>
</evidence>
<evidence type="ECO:0000259" key="2">
    <source>
        <dbReference type="PROSITE" id="PS51127"/>
    </source>
</evidence>
<sequence length="1918" mass="187912">MTATSSDGIDSNACQVTGTCGEPLSVTVLATGTAAKSQIAAAPATVTADGESASTITVTAFDAAGERINIGGAKVELVSDFGTVSEVVDNKDGTYTATITSTVAGTATIGFTLNNVAATPKATVAFVAGAVDPENADTKYSVSENEITVGEGSHTVTVKLVDRYGNPVLGQAAGLRASTEDDLGGGDITDFVPTSTPGEYTAAVTSTLAGSKAITVTRGGEPGEAVALSGNGVARFVAGAPSAASTGTKYAVSTGDASVAGGSHTITLTVADAFGNPVSGQAAKLGAATTDALGTGEVSVFTESATPGTYTATVTSTVAGEKAITATFDGGAVRLAGNGAAKFVSSGVSLANPGTSYAVSGGEVSVAGGSHTVTVKLADEFGNPVSGKSAELEAATENALGTGRVTGFAETGTAGTYTATVTSSVSGGKVVTVTFGGDEVTLDGNDTAEFISGGVSVDNAGTSYAVSTGNQEVGSGSHVVTVKLTDADNNPVVGQSAGLKATTVDALGDGGITDFVESGTPGTYTATVTSTVSGTKAIQVAFGGDAVTLDGNRNAVFVAAGVDVSGTGTSYAVSTGDQVAGSGSHTVTVKLVDEFGNAVPGVEAKLAAATEDALGTGEVGDFTETETAGTYTAEVTSTVVGDKAITVTFDGALVTLDGNDTAVFVAAAVSTANAGTSYVVSPGDQVAGSGSHTVTVKLADEFGNPVPGQASKLEASTEDALGAGGVTDVVESGTPGTYTATVTSTVSGDKVMTVLFDGAAVRLDGNGTAVFIAAGVNVSHAGTQYAVSTGEEVAGSGSHTVTVKLVDEFGNAVPGQATSLMADTEDDLGDGVIASFVESATPGTYTAAVSSTVTGVKALTVTANGASVRLEGNGEAVFVAAAVDVSQPGTQYAVSTGTRVVGSGSHSVTVKLVDGFGNPVPGQASKLAAATTDELGTGEFTVFSESAVPGTYTAAVTSTVAGEKTITVQYNSKTVTLQGNGIAEFVAADVNLAAEGTNYEVSTGEVSVAGGSHTVTAKLVDEFGNPVSGQAAKLGAATTDALGTGEVSVFTESATPGTYTATVTSTVAGEKAITATFDGGAVRLAGNGAAKFVSSGVSLANPGTSYAVSGGEVSVAGGSHTVTVKLADEFGNPVSGKSAELEAATENALGTGRVTGFAETGTAGTYTATVTSSVSGGKVVTVTFGGDEVTLDGNDTAEFISGGVSVDNAGTSYAVSTGNQEVGSGSHVVTVKLTDADNNPVVGQSAGLKATTVDALGDGGITDFVESGTPGTYTATVTSTVSGTKAIQVAFGGDAVTLDGNRNAVFVAAGVDVSGTGTSYAVSTGDQVAGSGSHTVTVKLVDEFGNAVPGVEAKLAAATEDALGTGEVGDFTETETAGTYTAEVTSTVVGDKAITVTFDGALVTLDGNDTAVFVAAAVSTANAGTSYVVSPGDQVAGSGSHTVTVKLADEFGNPVPGQASKLEASTEDALGAGGVTDVVESGTPGTYTATVTSTVSGDKVMTVLFDGAAVRLDGNGTAVFIAAGVNVSHAGTQYAVSTGEEVAGSGSHTVTVKLVDEFGNAVPGQATSLMADTEDDLGDGVIASFVESATPGTYTAAVSSTVTGVKALTVTANGASVRLEGNGEAVFVAAAVDVSQPGTQYAVSTGTRVVGSGSHSVTVKLVDGFGNPVPGQASKLAAATTDELGTGEFTVFSESAVPGTYTAAVTSTVAGEKTITVQYNSKTVTLQGNGIAEFVAADVDVKNPGTAYTVSTGEEVAGSGSHTVTVKLADAFGNPVPGQAAKLAAAAADSLGDGVISSFEETDPGSYAATITSSRSGAKPISVSYFGEALKANGNADAVFVEGAFDSANTTITVTPASLPTARIRASSPCHCLMRSETPSPLRCRSRLAAPSARSRVSPIWVTVSTRRSCARRRPALR</sequence>
<dbReference type="PROSITE" id="PS51127">
    <property type="entry name" value="BIG1"/>
    <property type="match status" value="1"/>
</dbReference>
<organism evidence="3 4">
    <name type="scientific">Leucobacter insecticola</name>
    <dbReference type="NCBI Taxonomy" id="2714934"/>
    <lineage>
        <taxon>Bacteria</taxon>
        <taxon>Bacillati</taxon>
        <taxon>Actinomycetota</taxon>
        <taxon>Actinomycetes</taxon>
        <taxon>Micrococcales</taxon>
        <taxon>Microbacteriaceae</taxon>
        <taxon>Leucobacter</taxon>
    </lineage>
</organism>
<dbReference type="EMBL" id="CP049934">
    <property type="protein sequence ID" value="QIM15817.1"/>
    <property type="molecule type" value="Genomic_DNA"/>
</dbReference>
<protein>
    <recommendedName>
        <fullName evidence="2">Big-1 domain-containing protein</fullName>
    </recommendedName>
</protein>
<dbReference type="SMART" id="SM00634">
    <property type="entry name" value="BID_1"/>
    <property type="match status" value="11"/>
</dbReference>
<accession>A0A6G8FHI2</accession>
<dbReference type="Gene3D" id="2.60.40.10">
    <property type="entry name" value="Immunoglobulins"/>
    <property type="match status" value="17"/>
</dbReference>
<gene>
    <name evidence="3" type="ORF">G7067_04355</name>
</gene>
<dbReference type="InterPro" id="IPR008964">
    <property type="entry name" value="Invasin/intimin_cell_adhesion"/>
</dbReference>
<proteinExistence type="inferred from homology"/>
<dbReference type="Proteomes" id="UP000501387">
    <property type="component" value="Chromosome"/>
</dbReference>
<dbReference type="InterPro" id="IPR013783">
    <property type="entry name" value="Ig-like_fold"/>
</dbReference>
<dbReference type="InterPro" id="IPR015217">
    <property type="entry name" value="Invasin_dom_3"/>
</dbReference>
<comment type="similarity">
    <text evidence="1">Belongs to the intimin/invasin family.</text>
</comment>
<keyword evidence="4" id="KW-1185">Reference proteome</keyword>
<dbReference type="RefSeq" id="WP_166322267.1">
    <property type="nucleotide sequence ID" value="NZ_CP049934.1"/>
</dbReference>
<evidence type="ECO:0000313" key="3">
    <source>
        <dbReference type="EMBL" id="QIM15817.1"/>
    </source>
</evidence>
<dbReference type="Pfam" id="PF09134">
    <property type="entry name" value="Invasin_D3"/>
    <property type="match status" value="1"/>
</dbReference>
<dbReference type="GO" id="GO:0005975">
    <property type="term" value="P:carbohydrate metabolic process"/>
    <property type="evidence" value="ECO:0007669"/>
    <property type="project" value="UniProtKB-ARBA"/>
</dbReference>
<name>A0A6G8FHI2_9MICO</name>
<dbReference type="SUPFAM" id="SSF49373">
    <property type="entry name" value="Invasin/intimin cell-adhesion fragments"/>
    <property type="match status" value="17"/>
</dbReference>
<reference evidence="3 4" key="1">
    <citation type="submission" date="2020-03" db="EMBL/GenBank/DDBJ databases">
        <title>Leucobacter sp. nov., isolated from beetles.</title>
        <authorList>
            <person name="Hyun D.-W."/>
            <person name="Bae J.-W."/>
        </authorList>
    </citation>
    <scope>NUCLEOTIDE SEQUENCE [LARGE SCALE GENOMIC DNA]</scope>
    <source>
        <strain evidence="3 4">HDW9B</strain>
    </source>
</reference>
<dbReference type="InterPro" id="IPR003344">
    <property type="entry name" value="Big_1_dom"/>
</dbReference>
<feature type="domain" description="Big-1" evidence="2">
    <location>
        <begin position="36"/>
        <end position="127"/>
    </location>
</feature>
<evidence type="ECO:0000256" key="1">
    <source>
        <dbReference type="ARBA" id="ARBA00010116"/>
    </source>
</evidence>